<protein>
    <recommendedName>
        <fullName evidence="2">Phytase-like domain-containing protein</fullName>
    </recommendedName>
</protein>
<keyword evidence="1" id="KW-0732">Signal</keyword>
<accession>A0A2S7WBQ8</accession>
<sequence length="360" mass="41165">MKKSFFLLLLLLIFSCATKRNFTLSYIDEYIIPDSLQFQNQTIGGISGIDVVNNDFYFVIDDSNNPRIVSAKIDIKNDRFQSVDFKKVIFLNNATNTFFKENVLDLESIFVDEKTNEIHLVSEGEINKKKPPTIFKIDANGNFIYQYQLPKTFSKIENFKHNGVFESSCKSIDNQGFWVGVEAPLVADGEEPNGSETSSPIRITYFDFQTKQATKQFAYQLERIPKPYKGNVNVTGVTALLEIERNHFLIVERAYQNNYGSYGNTIRIFEAFVDKNTTDILNIESLKKSPFTPLKKRLLFDFDTVKQFLTDGIIDNIEGISLGPKLKNGNQSLILVADDNFQLYGKQLNQLILLEIKTNK</sequence>
<dbReference type="PROSITE" id="PS51257">
    <property type="entry name" value="PROKAR_LIPOPROTEIN"/>
    <property type="match status" value="1"/>
</dbReference>
<evidence type="ECO:0000313" key="3">
    <source>
        <dbReference type="EMBL" id="PQJ74691.1"/>
    </source>
</evidence>
<feature type="signal peptide" evidence="1">
    <location>
        <begin position="1"/>
        <end position="19"/>
    </location>
</feature>
<dbReference type="RefSeq" id="WP_105045839.1">
    <property type="nucleotide sequence ID" value="NZ_CP150662.1"/>
</dbReference>
<gene>
    <name evidence="3" type="ORF">BTO13_05215</name>
</gene>
<evidence type="ECO:0000313" key="4">
    <source>
        <dbReference type="Proteomes" id="UP000237608"/>
    </source>
</evidence>
<feature type="chain" id="PRO_5015636421" description="Phytase-like domain-containing protein" evidence="1">
    <location>
        <begin position="20"/>
        <end position="360"/>
    </location>
</feature>
<dbReference type="AlphaFoldDB" id="A0A2S7WBQ8"/>
<keyword evidence="4" id="KW-1185">Reference proteome</keyword>
<evidence type="ECO:0000256" key="1">
    <source>
        <dbReference type="SAM" id="SignalP"/>
    </source>
</evidence>
<comment type="caution">
    <text evidence="3">The sequence shown here is derived from an EMBL/GenBank/DDBJ whole genome shotgun (WGS) entry which is preliminary data.</text>
</comment>
<feature type="domain" description="Phytase-like" evidence="2">
    <location>
        <begin position="41"/>
        <end position="341"/>
    </location>
</feature>
<organism evidence="3 4">
    <name type="scientific">Polaribacter gangjinensis</name>
    <dbReference type="NCBI Taxonomy" id="574710"/>
    <lineage>
        <taxon>Bacteria</taxon>
        <taxon>Pseudomonadati</taxon>
        <taxon>Bacteroidota</taxon>
        <taxon>Flavobacteriia</taxon>
        <taxon>Flavobacteriales</taxon>
        <taxon>Flavobacteriaceae</taxon>
    </lineage>
</organism>
<name>A0A2S7WBQ8_9FLAO</name>
<dbReference type="Pfam" id="PF13449">
    <property type="entry name" value="Phytase-like"/>
    <property type="match status" value="1"/>
</dbReference>
<proteinExistence type="predicted"/>
<dbReference type="EMBL" id="MSCL01000001">
    <property type="protein sequence ID" value="PQJ74691.1"/>
    <property type="molecule type" value="Genomic_DNA"/>
</dbReference>
<reference evidence="3 4" key="1">
    <citation type="submission" date="2016-12" db="EMBL/GenBank/DDBJ databases">
        <title>Trade-off between light-utilization and light-protection in marine flavobacteria.</title>
        <authorList>
            <person name="Kumagai Y."/>
            <person name="Yoshizawa S."/>
            <person name="Kogure K."/>
            <person name="Iwasaki W."/>
        </authorList>
    </citation>
    <scope>NUCLEOTIDE SEQUENCE [LARGE SCALE GENOMIC DNA]</scope>
    <source>
        <strain evidence="3 4">KCTC 22729</strain>
    </source>
</reference>
<evidence type="ECO:0000259" key="2">
    <source>
        <dbReference type="Pfam" id="PF13449"/>
    </source>
</evidence>
<dbReference type="Proteomes" id="UP000237608">
    <property type="component" value="Unassembled WGS sequence"/>
</dbReference>
<dbReference type="InterPro" id="IPR027372">
    <property type="entry name" value="Phytase-like_dom"/>
</dbReference>
<dbReference type="OrthoDB" id="9798539at2"/>